<feature type="transmembrane region" description="Helical" evidence="9">
    <location>
        <begin position="66"/>
        <end position="88"/>
    </location>
</feature>
<dbReference type="PATRIC" id="fig|536227.13.peg.1635"/>
<feature type="transmembrane region" description="Helical" evidence="9">
    <location>
        <begin position="245"/>
        <end position="267"/>
    </location>
</feature>
<evidence type="ECO:0000313" key="12">
    <source>
        <dbReference type="Proteomes" id="UP000004198"/>
    </source>
</evidence>
<protein>
    <submittedName>
        <fullName evidence="11">Na+/H+ antiporter NhaC</fullName>
    </submittedName>
</protein>
<dbReference type="EMBL" id="ACVI01000043">
    <property type="protein sequence ID" value="EET86815.1"/>
    <property type="molecule type" value="Genomic_DNA"/>
</dbReference>
<dbReference type="KEGG" id="cck:Ccar_07775"/>
<comment type="caution">
    <text evidence="11">The sequence shown here is derived from an EMBL/GenBank/DDBJ whole genome shotgun (WGS) entry which is preliminary data.</text>
</comment>
<accession>C6PV85</accession>
<evidence type="ECO:0000256" key="7">
    <source>
        <dbReference type="ARBA" id="ARBA00023136"/>
    </source>
</evidence>
<evidence type="ECO:0000256" key="3">
    <source>
        <dbReference type="ARBA" id="ARBA00022449"/>
    </source>
</evidence>
<proteinExistence type="inferred from homology"/>
<dbReference type="Proteomes" id="UP000004198">
    <property type="component" value="Unassembled WGS sequence"/>
</dbReference>
<evidence type="ECO:0000313" key="11">
    <source>
        <dbReference type="EMBL" id="EET86815.1"/>
    </source>
</evidence>
<keyword evidence="7 9" id="KW-0472">Membrane</keyword>
<evidence type="ECO:0000259" key="10">
    <source>
        <dbReference type="Pfam" id="PF03553"/>
    </source>
</evidence>
<feature type="transmembrane region" description="Helical" evidence="9">
    <location>
        <begin position="220"/>
        <end position="239"/>
    </location>
</feature>
<evidence type="ECO:0000256" key="1">
    <source>
        <dbReference type="ARBA" id="ARBA00004651"/>
    </source>
</evidence>
<keyword evidence="12" id="KW-1185">Reference proteome</keyword>
<dbReference type="RefSeq" id="WP_007061587.1">
    <property type="nucleotide sequence ID" value="NZ_ACVI01000043.1"/>
</dbReference>
<dbReference type="eggNOG" id="COG1757">
    <property type="taxonomic scope" value="Bacteria"/>
</dbReference>
<dbReference type="PANTHER" id="PTHR33451">
    <property type="entry name" value="MALATE-2H(+)/NA(+)-LACTATE ANTIPORTER"/>
    <property type="match status" value="1"/>
</dbReference>
<dbReference type="OrthoDB" id="9762978at2"/>
<keyword evidence="5 9" id="KW-0812">Transmembrane</keyword>
<dbReference type="PANTHER" id="PTHR33451:SF3">
    <property type="entry name" value="MALATE-2H(+)_NA(+)-LACTATE ANTIPORTER"/>
    <property type="match status" value="1"/>
</dbReference>
<dbReference type="GO" id="GO:0005886">
    <property type="term" value="C:plasma membrane"/>
    <property type="evidence" value="ECO:0007669"/>
    <property type="project" value="UniProtKB-SubCell"/>
</dbReference>
<dbReference type="InterPro" id="IPR052180">
    <property type="entry name" value="NhaC_Na-H+_Antiporter"/>
</dbReference>
<feature type="transmembrane region" description="Helical" evidence="9">
    <location>
        <begin position="341"/>
        <end position="364"/>
    </location>
</feature>
<feature type="transmembrane region" description="Helical" evidence="9">
    <location>
        <begin position="94"/>
        <end position="114"/>
    </location>
</feature>
<evidence type="ECO:0000256" key="6">
    <source>
        <dbReference type="ARBA" id="ARBA00022989"/>
    </source>
</evidence>
<name>C6PV85_9CLOT</name>
<keyword evidence="4" id="KW-1003">Cell membrane</keyword>
<gene>
    <name evidence="11" type="ORF">CcarbDRAFT_2702</name>
</gene>
<dbReference type="AlphaFoldDB" id="C6PV85"/>
<organism evidence="11 12">
    <name type="scientific">Clostridium carboxidivorans P7</name>
    <dbReference type="NCBI Taxonomy" id="536227"/>
    <lineage>
        <taxon>Bacteria</taxon>
        <taxon>Bacillati</taxon>
        <taxon>Bacillota</taxon>
        <taxon>Clostridia</taxon>
        <taxon>Eubacteriales</taxon>
        <taxon>Clostridiaceae</taxon>
        <taxon>Clostridium</taxon>
    </lineage>
</organism>
<evidence type="ECO:0000256" key="4">
    <source>
        <dbReference type="ARBA" id="ARBA00022475"/>
    </source>
</evidence>
<evidence type="ECO:0000256" key="5">
    <source>
        <dbReference type="ARBA" id="ARBA00022692"/>
    </source>
</evidence>
<reference evidence="11 12" key="1">
    <citation type="submission" date="2009-06" db="EMBL/GenBank/DDBJ databases">
        <title>The draft genome of Clostridium carboxidivorans P7.</title>
        <authorList>
            <consortium name="US DOE Joint Genome Institute (JGI-PGF)"/>
            <person name="Lucas S."/>
            <person name="Copeland A."/>
            <person name="Lapidus A."/>
            <person name="Glavina del Rio T."/>
            <person name="Tice H."/>
            <person name="Bruce D."/>
            <person name="Goodwin L."/>
            <person name="Pitluck S."/>
            <person name="Larimer F."/>
            <person name="Land M.L."/>
            <person name="Hauser L."/>
            <person name="Hemme C.L."/>
        </authorList>
    </citation>
    <scope>NUCLEOTIDE SEQUENCE [LARGE SCALE GENOMIC DNA]</scope>
    <source>
        <strain evidence="11 12">P7</strain>
    </source>
</reference>
<sequence>MDLIICFIVTFLLLILSVYKGIFVAYPLIIGLILFFAAAVKRGYPVKAVLIMAYKGGKKSVLVIKIFVLIGAITAVWMASGTVSAIVYYEIKLLRPNIFILCAFLISSFVSLLIGTSFGTVGTVGIALIVIARSGGVNIAATSGAIIAGAYFGDRCSPMSSSASLVAYITETDIYDNIKNMFKSCIVPFFISVIFYAVISQIFPLHKSSSAINDEILKAFSVNIVVLLPALVIIIFSLFKVNVKVSMLISIITAFLLSVIVQHNTIVNSMKYIILGYSMDKTNPLYSIIKGGGVISMLKTSLVVFISSAFSGIFEETGMLNIIENITYKANSRYKLFRNMVITGILSSAFGCSQAIAVILTHMLNKKAYEKNKMNNEALAVDLENTAIIICALIPWNIALLLPIVNLGADASCTPYLFYLYILPIFNLLFLKFKSKQKYFFCKHYT</sequence>
<keyword evidence="3" id="KW-0050">Antiport</keyword>
<feature type="transmembrane region" description="Helical" evidence="9">
    <location>
        <begin position="181"/>
        <end position="199"/>
    </location>
</feature>
<feature type="domain" description="Na+/H+ antiporter NhaC-like C-terminal" evidence="10">
    <location>
        <begin position="149"/>
        <end position="431"/>
    </location>
</feature>
<feature type="transmembrane region" description="Helical" evidence="9">
    <location>
        <begin position="126"/>
        <end position="152"/>
    </location>
</feature>
<dbReference type="GO" id="GO:0015297">
    <property type="term" value="F:antiporter activity"/>
    <property type="evidence" value="ECO:0007669"/>
    <property type="project" value="UniProtKB-KW"/>
</dbReference>
<feature type="transmembrane region" description="Helical" evidence="9">
    <location>
        <begin position="385"/>
        <end position="404"/>
    </location>
</feature>
<dbReference type="Pfam" id="PF03553">
    <property type="entry name" value="Na_H_antiporter"/>
    <property type="match status" value="1"/>
</dbReference>
<evidence type="ECO:0000256" key="8">
    <source>
        <dbReference type="ARBA" id="ARBA00038435"/>
    </source>
</evidence>
<comment type="similarity">
    <text evidence="8">Belongs to the NhaC Na(+)/H(+) (TC 2.A.35) antiporter family.</text>
</comment>
<keyword evidence="6 9" id="KW-1133">Transmembrane helix</keyword>
<dbReference type="STRING" id="536227.Ccar_07775"/>
<feature type="transmembrane region" description="Helical" evidence="9">
    <location>
        <begin position="416"/>
        <end position="433"/>
    </location>
</feature>
<evidence type="ECO:0000256" key="2">
    <source>
        <dbReference type="ARBA" id="ARBA00022448"/>
    </source>
</evidence>
<dbReference type="InterPro" id="IPR018461">
    <property type="entry name" value="Na/H_Antiport_NhaC-like_C"/>
</dbReference>
<keyword evidence="2" id="KW-0813">Transport</keyword>
<comment type="subcellular location">
    <subcellularLocation>
        <location evidence="1">Cell membrane</location>
        <topology evidence="1">Multi-pass membrane protein</topology>
    </subcellularLocation>
</comment>
<evidence type="ECO:0000256" key="9">
    <source>
        <dbReference type="SAM" id="Phobius"/>
    </source>
</evidence>